<dbReference type="InterPro" id="IPR001509">
    <property type="entry name" value="Epimerase_deHydtase"/>
</dbReference>
<gene>
    <name evidence="3" type="ORF">JFY56_01130</name>
</gene>
<evidence type="ECO:0000256" key="1">
    <source>
        <dbReference type="SAM" id="MobiDB-lite"/>
    </source>
</evidence>
<evidence type="ECO:0000313" key="4">
    <source>
        <dbReference type="Proteomes" id="UP000669060"/>
    </source>
</evidence>
<comment type="caution">
    <text evidence="3">The sequence shown here is derived from an EMBL/GenBank/DDBJ whole genome shotgun (WGS) entry which is preliminary data.</text>
</comment>
<dbReference type="Proteomes" id="UP000669060">
    <property type="component" value="Unassembled WGS sequence"/>
</dbReference>
<dbReference type="SUPFAM" id="SSF51735">
    <property type="entry name" value="NAD(P)-binding Rossmann-fold domains"/>
    <property type="match status" value="1"/>
</dbReference>
<feature type="domain" description="NAD-dependent epimerase/dehydratase" evidence="2">
    <location>
        <begin position="8"/>
        <end position="226"/>
    </location>
</feature>
<dbReference type="Gene3D" id="3.40.50.720">
    <property type="entry name" value="NAD(P)-binding Rossmann-like Domain"/>
    <property type="match status" value="1"/>
</dbReference>
<dbReference type="InterPro" id="IPR051783">
    <property type="entry name" value="NAD(P)-dependent_oxidoreduct"/>
</dbReference>
<dbReference type="PANTHER" id="PTHR48079:SF6">
    <property type="entry name" value="NAD(P)-BINDING DOMAIN-CONTAINING PROTEIN-RELATED"/>
    <property type="match status" value="1"/>
</dbReference>
<name>A0ABS3TKY3_9PSED</name>
<organism evidence="3 4">
    <name type="scientific">Pseudomonas schmalbachii</name>
    <dbReference type="NCBI Taxonomy" id="2816993"/>
    <lineage>
        <taxon>Bacteria</taxon>
        <taxon>Pseudomonadati</taxon>
        <taxon>Pseudomonadota</taxon>
        <taxon>Gammaproteobacteria</taxon>
        <taxon>Pseudomonadales</taxon>
        <taxon>Pseudomonadaceae</taxon>
        <taxon>Pseudomonas</taxon>
    </lineage>
</organism>
<dbReference type="EMBL" id="JAELYA010000001">
    <property type="protein sequence ID" value="MBO3273823.1"/>
    <property type="molecule type" value="Genomic_DNA"/>
</dbReference>
<accession>A0ABS3TKY3</accession>
<dbReference type="InterPro" id="IPR036291">
    <property type="entry name" value="NAD(P)-bd_dom_sf"/>
</dbReference>
<keyword evidence="4" id="KW-1185">Reference proteome</keyword>
<feature type="region of interest" description="Disordered" evidence="1">
    <location>
        <begin position="325"/>
        <end position="346"/>
    </location>
</feature>
<dbReference type="Pfam" id="PF01370">
    <property type="entry name" value="Epimerase"/>
    <property type="match status" value="1"/>
</dbReference>
<protein>
    <submittedName>
        <fullName evidence="3">NAD-dependent epimerase/dehydratase family protein</fullName>
    </submittedName>
</protein>
<evidence type="ECO:0000259" key="2">
    <source>
        <dbReference type="Pfam" id="PF01370"/>
    </source>
</evidence>
<reference evidence="3 4" key="1">
    <citation type="submission" date="2020-12" db="EMBL/GenBank/DDBJ databases">
        <title>Pseudomonas schmalbachii sp. nov. isolated from millipede gut.</title>
        <authorList>
            <person name="Shelomi M."/>
        </authorList>
    </citation>
    <scope>NUCLEOTIDE SEQUENCE [LARGE SCALE GENOMIC DNA]</scope>
    <source>
        <strain evidence="3 4">Milli4</strain>
    </source>
</reference>
<proteinExistence type="predicted"/>
<dbReference type="RefSeq" id="WP_208311649.1">
    <property type="nucleotide sequence ID" value="NZ_JAELYA010000001.1"/>
</dbReference>
<sequence>MSQMHSAFVTGAGGFIGRHLVRQLLAEEVRVVALMVPGEPVPAEWGERVRVVIGDVRRLVDLREEIGKVDAIFHLAAVVSDWGSTQSHVDVTVKGTEQAIDLALGWGAHFVVTTSVCAFASSLARGRLSEDSPVGKPSSAYEFCKQEQERVTRAGVARGLRATIVRPANVFGVGSMPWVNSLVQVLRDGGPCLLGSGNWDAGLVHVNNLVALLIAAARSSYTQGEVFIAADGFGVTWKTYLQELAKAAQVPAPKSMPNWLARLLATLMEWWGKLRKQQQRPHLTRQTYRLMGGPNEFSVTKAQRLLGYRPPVSFEAAMAELAEHFSRQRQGERAPAPQSPHVRSQA</sequence>
<dbReference type="PANTHER" id="PTHR48079">
    <property type="entry name" value="PROTEIN YEEZ"/>
    <property type="match status" value="1"/>
</dbReference>
<evidence type="ECO:0000313" key="3">
    <source>
        <dbReference type="EMBL" id="MBO3273823.1"/>
    </source>
</evidence>